<sequence>MPEVRIHHFLPALMGSLHQQKAEGELVLEQNDGVRRLYWADGDLRYLRSDAVGEQFGNFLIRRGVLDMAALKELLADGEGARVGDRVVQWGLMTVEERDERLHELFGSVLLHAMEHPILKMTWLPGPLSDSLGGDMQFRLDHRSVVWDTFQSAQIDQELVGMFRSEPDWRWKAVPDLLNALTDLPLTPTLAYALSLLGTEPLGCDTIESLTGLPQTQAARLVATLWALGGMNLVRGDLPLLPKIEAPPPPPPPPPVVEPEPEPIIEPEIEIEIEPILLMPEEPAPAPFPPHHSPHHADSFDLDVPAMTPPAQPPAREEEELSATERARRLLIKAKSYVMQDRTSEAIRALEQAIKLDGDSPGAYESWMLLGRLRLANPAWSTRAIEALQVASRLNPRAAEPWALMGELYHRKGFQANAQGCFRRALELDPSVAVPAGWAAEAGVPSSKDGQAGLMGRLRGMFSREKD</sequence>
<proteinExistence type="predicted"/>
<evidence type="ECO:0000256" key="1">
    <source>
        <dbReference type="PROSITE-ProRule" id="PRU00339"/>
    </source>
</evidence>
<dbReference type="Proteomes" id="UP001165069">
    <property type="component" value="Unassembled WGS sequence"/>
</dbReference>
<dbReference type="Pfam" id="PF13181">
    <property type="entry name" value="TPR_8"/>
    <property type="match status" value="1"/>
</dbReference>
<feature type="repeat" description="TPR" evidence="1">
    <location>
        <begin position="399"/>
        <end position="432"/>
    </location>
</feature>
<dbReference type="SUPFAM" id="SSF48452">
    <property type="entry name" value="TPR-like"/>
    <property type="match status" value="1"/>
</dbReference>
<dbReference type="InterPro" id="IPR011990">
    <property type="entry name" value="TPR-like_helical_dom_sf"/>
</dbReference>
<organism evidence="2 3">
    <name type="scientific">Geothrix limicola</name>
    <dbReference type="NCBI Taxonomy" id="2927978"/>
    <lineage>
        <taxon>Bacteria</taxon>
        <taxon>Pseudomonadati</taxon>
        <taxon>Acidobacteriota</taxon>
        <taxon>Holophagae</taxon>
        <taxon>Holophagales</taxon>
        <taxon>Holophagaceae</taxon>
        <taxon>Geothrix</taxon>
    </lineage>
</organism>
<name>A0ABQ5QGK8_9BACT</name>
<protein>
    <recommendedName>
        <fullName evidence="4">Tetratricopeptide repeat protein</fullName>
    </recommendedName>
</protein>
<dbReference type="EMBL" id="BSDE01000003">
    <property type="protein sequence ID" value="GLH73184.1"/>
    <property type="molecule type" value="Genomic_DNA"/>
</dbReference>
<keyword evidence="1" id="KW-0802">TPR repeat</keyword>
<gene>
    <name evidence="2" type="ORF">GETHLI_16860</name>
</gene>
<evidence type="ECO:0000313" key="3">
    <source>
        <dbReference type="Proteomes" id="UP001165069"/>
    </source>
</evidence>
<comment type="caution">
    <text evidence="2">The sequence shown here is derived from an EMBL/GenBank/DDBJ whole genome shotgun (WGS) entry which is preliminary data.</text>
</comment>
<evidence type="ECO:0008006" key="4">
    <source>
        <dbReference type="Google" id="ProtNLM"/>
    </source>
</evidence>
<reference evidence="2 3" key="1">
    <citation type="journal article" date="2023" name="Antonie Van Leeuwenhoek">
        <title>Mesoterricola silvestris gen. nov., sp. nov., Mesoterricola sediminis sp. nov., Geothrix oryzae sp. nov., Geothrix edaphica sp. nov., Geothrix rubra sp. nov., and Geothrix limicola sp. nov., six novel members of Acidobacteriota isolated from soils.</title>
        <authorList>
            <person name="Itoh H."/>
            <person name="Sugisawa Y."/>
            <person name="Mise K."/>
            <person name="Xu Z."/>
            <person name="Kuniyasu M."/>
            <person name="Ushijima N."/>
            <person name="Kawano K."/>
            <person name="Kobayashi E."/>
            <person name="Shiratori Y."/>
            <person name="Masuda Y."/>
            <person name="Senoo K."/>
        </authorList>
    </citation>
    <scope>NUCLEOTIDE SEQUENCE [LARGE SCALE GENOMIC DNA]</scope>
    <source>
        <strain evidence="2 3">Red804</strain>
    </source>
</reference>
<dbReference type="PROSITE" id="PS50005">
    <property type="entry name" value="TPR"/>
    <property type="match status" value="1"/>
</dbReference>
<evidence type="ECO:0000313" key="2">
    <source>
        <dbReference type="EMBL" id="GLH73184.1"/>
    </source>
</evidence>
<accession>A0ABQ5QGK8</accession>
<dbReference type="SMART" id="SM00028">
    <property type="entry name" value="TPR"/>
    <property type="match status" value="2"/>
</dbReference>
<dbReference type="RefSeq" id="WP_285573897.1">
    <property type="nucleotide sequence ID" value="NZ_BSDE01000003.1"/>
</dbReference>
<keyword evidence="3" id="KW-1185">Reference proteome</keyword>
<dbReference type="Gene3D" id="1.25.40.10">
    <property type="entry name" value="Tetratricopeptide repeat domain"/>
    <property type="match status" value="1"/>
</dbReference>
<dbReference type="InterPro" id="IPR019734">
    <property type="entry name" value="TPR_rpt"/>
</dbReference>